<reference evidence="1" key="1">
    <citation type="submission" date="2020-10" db="EMBL/GenBank/DDBJ databases">
        <authorList>
            <person name="Han B."/>
            <person name="Lu T."/>
            <person name="Zhao Q."/>
            <person name="Huang X."/>
            <person name="Zhao Y."/>
        </authorList>
    </citation>
    <scope>NUCLEOTIDE SEQUENCE</scope>
</reference>
<name>A0A811P3M7_9POAL</name>
<protein>
    <submittedName>
        <fullName evidence="1">Uncharacterized protein</fullName>
    </submittedName>
</protein>
<dbReference type="EMBL" id="CAJGYO010000005">
    <property type="protein sequence ID" value="CAD6231980.1"/>
    <property type="molecule type" value="Genomic_DNA"/>
</dbReference>
<dbReference type="Proteomes" id="UP000604825">
    <property type="component" value="Unassembled WGS sequence"/>
</dbReference>
<proteinExistence type="predicted"/>
<accession>A0A811P3M7</accession>
<keyword evidence="2" id="KW-1185">Reference proteome</keyword>
<organism evidence="1 2">
    <name type="scientific">Miscanthus lutarioriparius</name>
    <dbReference type="NCBI Taxonomy" id="422564"/>
    <lineage>
        <taxon>Eukaryota</taxon>
        <taxon>Viridiplantae</taxon>
        <taxon>Streptophyta</taxon>
        <taxon>Embryophyta</taxon>
        <taxon>Tracheophyta</taxon>
        <taxon>Spermatophyta</taxon>
        <taxon>Magnoliopsida</taxon>
        <taxon>Liliopsida</taxon>
        <taxon>Poales</taxon>
        <taxon>Poaceae</taxon>
        <taxon>PACMAD clade</taxon>
        <taxon>Panicoideae</taxon>
        <taxon>Andropogonodae</taxon>
        <taxon>Andropogoneae</taxon>
        <taxon>Saccharinae</taxon>
        <taxon>Miscanthus</taxon>
    </lineage>
</organism>
<evidence type="ECO:0000313" key="1">
    <source>
        <dbReference type="EMBL" id="CAD6231980.1"/>
    </source>
</evidence>
<comment type="caution">
    <text evidence="1">The sequence shown here is derived from an EMBL/GenBank/DDBJ whole genome shotgun (WGS) entry which is preliminary data.</text>
</comment>
<evidence type="ECO:0000313" key="2">
    <source>
        <dbReference type="Proteomes" id="UP000604825"/>
    </source>
</evidence>
<sequence>MSHWLGAREGSGNCRQQQDSFSILGNAGSRQQRAPILHHLRHRGAVHNVAEQSAVHVSAGFVWPWTIETCPWTQMLLTLHDHAFALSQLPMVAASSAN</sequence>
<dbReference type="AlphaFoldDB" id="A0A811P3M7"/>
<gene>
    <name evidence="1" type="ORF">NCGR_LOCUS21796</name>
</gene>